<dbReference type="PANTHER" id="PTHR34599">
    <property type="entry name" value="PEROXIDASE-RELATED"/>
    <property type="match status" value="1"/>
</dbReference>
<keyword evidence="3" id="KW-1185">Reference proteome</keyword>
<proteinExistence type="predicted"/>
<evidence type="ECO:0000313" key="3">
    <source>
        <dbReference type="Proteomes" id="UP000244880"/>
    </source>
</evidence>
<dbReference type="Gene3D" id="1.10.606.10">
    <property type="entry name" value="Vanadium-containing Chloroperoxidase, domain 2"/>
    <property type="match status" value="1"/>
</dbReference>
<evidence type="ECO:0000256" key="1">
    <source>
        <dbReference type="SAM" id="MobiDB-lite"/>
    </source>
</evidence>
<dbReference type="SUPFAM" id="SSF48317">
    <property type="entry name" value="Acid phosphatase/Vanadium-dependent haloperoxidase"/>
    <property type="match status" value="1"/>
</dbReference>
<dbReference type="OrthoDB" id="7793240at2"/>
<dbReference type="GO" id="GO:0004601">
    <property type="term" value="F:peroxidase activity"/>
    <property type="evidence" value="ECO:0007669"/>
    <property type="project" value="InterPro"/>
</dbReference>
<name>A0A2R8B9D2_9RHOB</name>
<dbReference type="InterPro" id="IPR052559">
    <property type="entry name" value="V-haloperoxidase"/>
</dbReference>
<dbReference type="AlphaFoldDB" id="A0A2R8B9D2"/>
<reference evidence="2 3" key="1">
    <citation type="submission" date="2018-03" db="EMBL/GenBank/DDBJ databases">
        <authorList>
            <person name="Keele B.F."/>
        </authorList>
    </citation>
    <scope>NUCLEOTIDE SEQUENCE [LARGE SCALE GENOMIC DNA]</scope>
    <source>
        <strain evidence="2 3">CECT 8599</strain>
    </source>
</reference>
<dbReference type="Proteomes" id="UP000244880">
    <property type="component" value="Unassembled WGS sequence"/>
</dbReference>
<gene>
    <name evidence="2" type="ORF">ASD8599_00378</name>
</gene>
<accession>A0A2R8B9D2</accession>
<evidence type="ECO:0008006" key="4">
    <source>
        <dbReference type="Google" id="ProtNLM"/>
    </source>
</evidence>
<dbReference type="EMBL" id="OMOR01000001">
    <property type="protein sequence ID" value="SPH19643.1"/>
    <property type="molecule type" value="Genomic_DNA"/>
</dbReference>
<feature type="region of interest" description="Disordered" evidence="1">
    <location>
        <begin position="220"/>
        <end position="240"/>
    </location>
</feature>
<feature type="compositionally biased region" description="Basic residues" evidence="1">
    <location>
        <begin position="9"/>
        <end position="19"/>
    </location>
</feature>
<dbReference type="InterPro" id="IPR016119">
    <property type="entry name" value="Br/Cl_peroxidase_C"/>
</dbReference>
<dbReference type="RefSeq" id="WP_108826960.1">
    <property type="nucleotide sequence ID" value="NZ_OMOR01000001.1"/>
</dbReference>
<dbReference type="InterPro" id="IPR036938">
    <property type="entry name" value="PAP2/HPO_sf"/>
</dbReference>
<feature type="region of interest" description="Disordered" evidence="1">
    <location>
        <begin position="1"/>
        <end position="39"/>
    </location>
</feature>
<sequence>MTYHEPNRHKAAKHTRNKATKLSTSMPHPVHRPNNDPKEPFLFNFTKGLSHGENGLLKNEQDYRDFAKGTQTHDPNVFAAVSPHRGPFLTVDPNAHAALDCEADRSPYRQWESPTAGHAFVFEGPDPGAMTMPPAPEAGSAEFAAEIAEVYQMALGREWGVASLMSTELVGALTTLGGKKLSAAAAKRITSCNAKAKDAADTLSHLRWFKGRDALNDTADAAQRDRRRFGKKQTPSNIFRGEGEDSWHTPFLSQLMFMGSGGCTRDLKKRASGTIAYGAQSIDQKVRVAKPETDYMMKWADYIDVQNGANVRPLASEFIPGARRRMSSLRDMATYVHDDQLYQAYLNAALILLDEKFAFDSGIPFHGASANALSRNNREPFALFGGPHLLTLVTEVSSRALKAVRLQKFTVHRRLRPEAAAALFHTVFTEYHPHRDLPGTSPYDATGTSAECLARHQMASLIAPYTHPYASDGTSQGSDPALDKILTEVRLHNEKNCGDTTWLLPMAFPEGSPMHPAYGAGHATVAGACVTLLKAFFNMSDHKNPKSPAYLVKPKDQALVPDCAASPEDVTIDALALPMEKGLTLEGELNKLIWNISNARNIGGVHFYTDYIESALLGEAITIGILREQMMAYHAEENVEMTVPLLVERRLPDALLTGADPSAMGKVKAVKIRSDGTLTAADPTPGR</sequence>
<organism evidence="2 3">
    <name type="scientific">Ascidiaceihabitans donghaensis</name>
    <dbReference type="NCBI Taxonomy" id="1510460"/>
    <lineage>
        <taxon>Bacteria</taxon>
        <taxon>Pseudomonadati</taxon>
        <taxon>Pseudomonadota</taxon>
        <taxon>Alphaproteobacteria</taxon>
        <taxon>Rhodobacterales</taxon>
        <taxon>Paracoccaceae</taxon>
        <taxon>Ascidiaceihabitans</taxon>
    </lineage>
</organism>
<dbReference type="PANTHER" id="PTHR34599:SF1">
    <property type="entry name" value="PHOSPHATIDIC ACID PHOSPHATASE TYPE 2_HALOPEROXIDASE DOMAIN-CONTAINING PROTEIN"/>
    <property type="match status" value="1"/>
</dbReference>
<evidence type="ECO:0000313" key="2">
    <source>
        <dbReference type="EMBL" id="SPH19643.1"/>
    </source>
</evidence>
<protein>
    <recommendedName>
        <fullName evidence="4">Phosphatidic acid phosphatase type 2/haloperoxidase domain-containing protein</fullName>
    </recommendedName>
</protein>